<proteinExistence type="predicted"/>
<dbReference type="InterPro" id="IPR036166">
    <property type="entry name" value="YxeA-like_sf"/>
</dbReference>
<dbReference type="PANTHER" id="PTHR36433">
    <property type="entry name" value="HYPOTHETICAL CYTOSOLIC PROTEIN"/>
    <property type="match status" value="1"/>
</dbReference>
<protein>
    <recommendedName>
        <fullName evidence="3">YxeA family protein</fullName>
    </recommendedName>
</protein>
<evidence type="ECO:0000313" key="2">
    <source>
        <dbReference type="Proteomes" id="UP000075806"/>
    </source>
</evidence>
<dbReference type="OrthoDB" id="8719215at2"/>
<evidence type="ECO:0000313" key="1">
    <source>
        <dbReference type="EMBL" id="KYG29346.1"/>
    </source>
</evidence>
<dbReference type="NCBIfam" id="TIGR01655">
    <property type="entry name" value="yxeA_fam"/>
    <property type="match status" value="1"/>
</dbReference>
<dbReference type="SUPFAM" id="SSF159121">
    <property type="entry name" value="BC4932-like"/>
    <property type="match status" value="1"/>
</dbReference>
<dbReference type="Pfam" id="PF06486">
    <property type="entry name" value="DUF1093"/>
    <property type="match status" value="1"/>
</dbReference>
<dbReference type="AlphaFoldDB" id="A0A162DE68"/>
<keyword evidence="2" id="KW-1185">Reference proteome</keyword>
<gene>
    <name evidence="1" type="ORF">AZF04_07420</name>
</gene>
<dbReference type="Gene3D" id="2.40.50.480">
    <property type="match status" value="1"/>
</dbReference>
<name>A0A162DE68_9BACI</name>
<accession>A0A162DE68</accession>
<dbReference type="EMBL" id="LTAO01000023">
    <property type="protein sequence ID" value="KYG29346.1"/>
    <property type="molecule type" value="Genomic_DNA"/>
</dbReference>
<sequence>MKKFAILLMVVVFLFIGGVVVLATVDFNRLGKDNVYVQVTEPTNVEETVLESGEVMQRFWYETFAYDESGERVEVEFSAAKELRENAYLMLYVKNQNEVTSYDEVMWEVIPEAAQNELTEDE</sequence>
<evidence type="ECO:0008006" key="3">
    <source>
        <dbReference type="Google" id="ProtNLM"/>
    </source>
</evidence>
<dbReference type="Proteomes" id="UP000075806">
    <property type="component" value="Unassembled WGS sequence"/>
</dbReference>
<dbReference type="PANTHER" id="PTHR36433:SF2">
    <property type="entry name" value="YXEA FAMILY PROTEIN"/>
    <property type="match status" value="1"/>
</dbReference>
<organism evidence="1 2">
    <name type="scientific">Alkalihalobacillus trypoxylicola</name>
    <dbReference type="NCBI Taxonomy" id="519424"/>
    <lineage>
        <taxon>Bacteria</taxon>
        <taxon>Bacillati</taxon>
        <taxon>Bacillota</taxon>
        <taxon>Bacilli</taxon>
        <taxon>Bacillales</taxon>
        <taxon>Bacillaceae</taxon>
        <taxon>Alkalihalobacillus</taxon>
    </lineage>
</organism>
<comment type="caution">
    <text evidence="1">The sequence shown here is derived from an EMBL/GenBank/DDBJ whole genome shotgun (WGS) entry which is preliminary data.</text>
</comment>
<dbReference type="RefSeq" id="WP_061949154.1">
    <property type="nucleotide sequence ID" value="NZ_LTAO01000023.1"/>
</dbReference>
<reference evidence="1" key="1">
    <citation type="submission" date="2016-02" db="EMBL/GenBank/DDBJ databases">
        <title>Genome sequence of Bacillus trypoxylicola KCTC 13244(T).</title>
        <authorList>
            <person name="Jeong H."/>
            <person name="Park S.-H."/>
            <person name="Choi S.-K."/>
        </authorList>
    </citation>
    <scope>NUCLEOTIDE SEQUENCE [LARGE SCALE GENOMIC DNA]</scope>
    <source>
        <strain evidence="1">KCTC 13244</strain>
    </source>
</reference>
<dbReference type="STRING" id="519424.AZF04_07420"/>
<dbReference type="InterPro" id="IPR006542">
    <property type="entry name" value="DUF1093"/>
</dbReference>